<dbReference type="InterPro" id="IPR001494">
    <property type="entry name" value="Importin-beta_N"/>
</dbReference>
<name>A0A0L0HTF0_SPIPD</name>
<dbReference type="GeneID" id="27683861"/>
<dbReference type="VEuPathDB" id="FungiDB:SPPG_00113"/>
<dbReference type="eggNOG" id="KOG2274">
    <property type="taxonomic scope" value="Eukaryota"/>
</dbReference>
<protein>
    <recommendedName>
        <fullName evidence="7">Importin N-terminal domain-containing protein</fullName>
    </recommendedName>
</protein>
<evidence type="ECO:0000313" key="9">
    <source>
        <dbReference type="Proteomes" id="UP000053201"/>
    </source>
</evidence>
<dbReference type="Proteomes" id="UP000053201">
    <property type="component" value="Unassembled WGS sequence"/>
</dbReference>
<dbReference type="OMA" id="NPDQYTI"/>
<dbReference type="InterPro" id="IPR016024">
    <property type="entry name" value="ARM-type_fold"/>
</dbReference>
<dbReference type="GO" id="GO:0031267">
    <property type="term" value="F:small GTPase binding"/>
    <property type="evidence" value="ECO:0007669"/>
    <property type="project" value="InterPro"/>
</dbReference>
<comment type="subcellular location">
    <subcellularLocation>
        <location evidence="1">Nucleus</location>
    </subcellularLocation>
</comment>
<dbReference type="Pfam" id="PF25758">
    <property type="entry name" value="TPR_IPO11"/>
    <property type="match status" value="1"/>
</dbReference>
<proteinExistence type="inferred from homology"/>
<dbReference type="Pfam" id="PF03810">
    <property type="entry name" value="IBN_N"/>
    <property type="match status" value="1"/>
</dbReference>
<feature type="compositionally biased region" description="Acidic residues" evidence="6">
    <location>
        <begin position="937"/>
        <end position="953"/>
    </location>
</feature>
<dbReference type="GO" id="GO:0005635">
    <property type="term" value="C:nuclear envelope"/>
    <property type="evidence" value="ECO:0007669"/>
    <property type="project" value="TreeGrafter"/>
</dbReference>
<dbReference type="SUPFAM" id="SSF48371">
    <property type="entry name" value="ARM repeat"/>
    <property type="match status" value="1"/>
</dbReference>
<comment type="similarity">
    <text evidence="2">Belongs to the importin beta family.</text>
</comment>
<evidence type="ECO:0000259" key="7">
    <source>
        <dbReference type="PROSITE" id="PS50166"/>
    </source>
</evidence>
<keyword evidence="5" id="KW-0539">Nucleus</keyword>
<dbReference type="PANTHER" id="PTHR10997:SF9">
    <property type="entry name" value="IMPORTIN-9"/>
    <property type="match status" value="1"/>
</dbReference>
<dbReference type="Pfam" id="PF25018">
    <property type="entry name" value="HEAT_IPO9_c"/>
    <property type="match status" value="1"/>
</dbReference>
<evidence type="ECO:0000256" key="1">
    <source>
        <dbReference type="ARBA" id="ARBA00004123"/>
    </source>
</evidence>
<gene>
    <name evidence="8" type="ORF">SPPG_00113</name>
</gene>
<keyword evidence="4" id="KW-0653">Protein transport</keyword>
<evidence type="ECO:0000313" key="8">
    <source>
        <dbReference type="EMBL" id="KND04382.1"/>
    </source>
</evidence>
<evidence type="ECO:0000256" key="3">
    <source>
        <dbReference type="ARBA" id="ARBA00022448"/>
    </source>
</evidence>
<dbReference type="AlphaFoldDB" id="A0A0L0HTF0"/>
<dbReference type="RefSeq" id="XP_016612421.1">
    <property type="nucleotide sequence ID" value="XM_016748446.1"/>
</dbReference>
<dbReference type="SMART" id="SM00913">
    <property type="entry name" value="IBN_N"/>
    <property type="match status" value="1"/>
</dbReference>
<reference evidence="8 9" key="1">
    <citation type="submission" date="2009-08" db="EMBL/GenBank/DDBJ databases">
        <title>The Genome Sequence of Spizellomyces punctatus strain DAOM BR117.</title>
        <authorList>
            <consortium name="The Broad Institute Genome Sequencing Platform"/>
            <person name="Russ C."/>
            <person name="Cuomo C."/>
            <person name="Shea T."/>
            <person name="Young S.K."/>
            <person name="Zeng Q."/>
            <person name="Koehrsen M."/>
            <person name="Haas B."/>
            <person name="Borodovsky M."/>
            <person name="Guigo R."/>
            <person name="Alvarado L."/>
            <person name="Berlin A."/>
            <person name="Bochicchio J."/>
            <person name="Borenstein D."/>
            <person name="Chapman S."/>
            <person name="Chen Z."/>
            <person name="Engels R."/>
            <person name="Freedman E."/>
            <person name="Gellesch M."/>
            <person name="Goldberg J."/>
            <person name="Griggs A."/>
            <person name="Gujja S."/>
            <person name="Heiman D."/>
            <person name="Hepburn T."/>
            <person name="Howarth C."/>
            <person name="Jen D."/>
            <person name="Larson L."/>
            <person name="Lewis B."/>
            <person name="Mehta T."/>
            <person name="Park D."/>
            <person name="Pearson M."/>
            <person name="Roberts A."/>
            <person name="Saif S."/>
            <person name="Shenoy N."/>
            <person name="Sisk P."/>
            <person name="Stolte C."/>
            <person name="Sykes S."/>
            <person name="Thomson T."/>
            <person name="Walk T."/>
            <person name="White J."/>
            <person name="Yandava C."/>
            <person name="Burger G."/>
            <person name="Gray M.W."/>
            <person name="Holland P.W.H."/>
            <person name="King N."/>
            <person name="Lang F.B.F."/>
            <person name="Roger A.J."/>
            <person name="Ruiz-Trillo I."/>
            <person name="Lander E."/>
            <person name="Nusbaum C."/>
        </authorList>
    </citation>
    <scope>NUCLEOTIDE SEQUENCE [LARGE SCALE GENOMIC DNA]</scope>
    <source>
        <strain evidence="8 9">DAOM BR117</strain>
    </source>
</reference>
<sequence>MVGTLKMDQTVLQNLSACLSHDPNTRMAAELRAKELQRLQPDYAQYLTQIAVGPNFPPSERQLAAVSLKNYVDTHWSRKADDKFVGPEPPTEVKAAVKSMILPGIKDSNKRIRVLIAYVVSRIAHFDWPESWPDLFDSLLADIRGGNADHVHGAMRVLAEFVRDDLTDQHFPYFAPALLPELHRIFGTEDSYSPRDRARALGMFRDFADIAYMVSDEHPEVIRNYVEPLLPTWMESFKKTLANINTTPESLPVKHEVLRTLCKLVKQFPKPMSQYTLQFLEPVWNHLVALQTQYRDERVTPADELHETVDVDSDGEVLGFESLLYSLLEYVQLVARKKGLRHMFTVPISGTQGPKQAGDFLRHLIGVVLTYLQITAEMEETWTNDMNQFIQDDEEEAMSYNVRIAVEELILALVESFPIETLQALSQAVQSQFQESTKTRENGNKAWWKVHEACLLALGRLNGELIDHIRSQRLTFDLEGLFNHVVLSDMKCIEHPFLQGRALWFSSQFAEVLPSHLVSQYMGAAVEALGPNITSAAVKVSALKALRGFCFQVDATQLVPFQAPIIEGILQLSESASEEALALLLETLGTVAKVNEEVTARYESMISRLVLNVWVRGAEDFLLTEIIVDLFNVLAANKSMAVPFQEHMVPAVRDVLRLENVEKMPWAVATALTLMTALIKHIPEPFPPVYTNQVFPDLIRMLLVVDDHSILQNGQDTVKELVQRDVAGIARWTDGQKTGLDYVIQFIAKLLHPSQSESASIFVGDLVTRLIQKGGNELTPVLPELLTAVARRLQAAKTSSFIQQLVMVFAHLILNHPETVIDFLSQLDLNGKNGLELIIELWCEHFGDFQGFYSIKVSALAMSKLLLSGDTRLQALQVKGDEIVVSNKIITRSMTRQRPAQYSVIPFPAKAIKLLLVELQHQTESQMGRVSRRGIPDDEEETTEGVDSDEDWEDVDPIQSDDFLADLLSKGGVVDVDATDYEGADEELWSNPIYQMDLKAYLAEFFQTSARENTHGFLQLCDRFLNEAEKERLRGIVG</sequence>
<dbReference type="PROSITE" id="PS50166">
    <property type="entry name" value="IMPORTIN_B_NT"/>
    <property type="match status" value="1"/>
</dbReference>
<evidence type="ECO:0000256" key="5">
    <source>
        <dbReference type="ARBA" id="ARBA00023242"/>
    </source>
</evidence>
<evidence type="ECO:0000256" key="2">
    <source>
        <dbReference type="ARBA" id="ARBA00007991"/>
    </source>
</evidence>
<keyword evidence="3" id="KW-0813">Transport</keyword>
<evidence type="ECO:0000256" key="6">
    <source>
        <dbReference type="SAM" id="MobiDB-lite"/>
    </source>
</evidence>
<dbReference type="InterPro" id="IPR058669">
    <property type="entry name" value="TPR_IPO7/11-like"/>
</dbReference>
<accession>A0A0L0HTF0</accession>
<feature type="region of interest" description="Disordered" evidence="6">
    <location>
        <begin position="927"/>
        <end position="953"/>
    </location>
</feature>
<dbReference type="EMBL" id="KQ257450">
    <property type="protein sequence ID" value="KND04382.1"/>
    <property type="molecule type" value="Genomic_DNA"/>
</dbReference>
<keyword evidence="9" id="KW-1185">Reference proteome</keyword>
<dbReference type="FunCoup" id="A0A0L0HTF0">
    <property type="interactions" value="644"/>
</dbReference>
<dbReference type="InterPro" id="IPR056840">
    <property type="entry name" value="HEAT_IPO9_central"/>
</dbReference>
<evidence type="ECO:0000256" key="4">
    <source>
        <dbReference type="ARBA" id="ARBA00022927"/>
    </source>
</evidence>
<organism evidence="8 9">
    <name type="scientific">Spizellomyces punctatus (strain DAOM BR117)</name>
    <dbReference type="NCBI Taxonomy" id="645134"/>
    <lineage>
        <taxon>Eukaryota</taxon>
        <taxon>Fungi</taxon>
        <taxon>Fungi incertae sedis</taxon>
        <taxon>Chytridiomycota</taxon>
        <taxon>Chytridiomycota incertae sedis</taxon>
        <taxon>Chytridiomycetes</taxon>
        <taxon>Spizellomycetales</taxon>
        <taxon>Spizellomycetaceae</taxon>
        <taxon>Spizellomyces</taxon>
    </lineage>
</organism>
<dbReference type="Gene3D" id="1.25.10.10">
    <property type="entry name" value="Leucine-rich Repeat Variant"/>
    <property type="match status" value="1"/>
</dbReference>
<dbReference type="STRING" id="645134.A0A0L0HTF0"/>
<dbReference type="InParanoid" id="A0A0L0HTF0"/>
<dbReference type="GO" id="GO:0006606">
    <property type="term" value="P:protein import into nucleus"/>
    <property type="evidence" value="ECO:0007669"/>
    <property type="project" value="TreeGrafter"/>
</dbReference>
<dbReference type="PANTHER" id="PTHR10997">
    <property type="entry name" value="IMPORTIN-7, 8, 11"/>
    <property type="match status" value="1"/>
</dbReference>
<feature type="domain" description="Importin N-terminal" evidence="7">
    <location>
        <begin position="29"/>
        <end position="107"/>
    </location>
</feature>
<dbReference type="GO" id="GO:0005829">
    <property type="term" value="C:cytosol"/>
    <property type="evidence" value="ECO:0007669"/>
    <property type="project" value="TreeGrafter"/>
</dbReference>
<dbReference type="InterPro" id="IPR011989">
    <property type="entry name" value="ARM-like"/>
</dbReference>
<dbReference type="OrthoDB" id="431626at2759"/>